<proteinExistence type="predicted"/>
<sequence length="248" mass="26306">VVNDALRAFHHPALRSENIEIQRDMFQTVRKWADEHPRRHELDRILSSESVKNGKNHVLSQQGKKSSSGGGHSHSAFESLSQLGHGKVAGSLWAQVKTRDLDSMSGNDGNESANYVSDTPAPQGSKMPTPPSYSSGPASTGGEAASYLNEGNTFQGGPGGGYNAPPPPGQYYQSYNQQQQGGPGYGGPSPSQGYGAPPPPPQGQWGQPQPPQGYGGPGYGPPQGQYPPYQGGQQPPPGWNQYPGQGRY</sequence>
<evidence type="ECO:0000256" key="1">
    <source>
        <dbReference type="SAM" id="MobiDB-lite"/>
    </source>
</evidence>
<dbReference type="Pfam" id="PF07217">
    <property type="entry name" value="Het-C"/>
    <property type="match status" value="1"/>
</dbReference>
<dbReference type="Proteomes" id="UP001251528">
    <property type="component" value="Unassembled WGS sequence"/>
</dbReference>
<accession>A0AAJ0FUR7</accession>
<reference evidence="2" key="1">
    <citation type="submission" date="2023-06" db="EMBL/GenBank/DDBJ databases">
        <title>Conoideocrella luteorostrata (Hypocreales: Clavicipitaceae), a potential biocontrol fungus for elongate hemlock scale in United States Christmas tree production areas.</title>
        <authorList>
            <person name="Barrett H."/>
            <person name="Lovett B."/>
            <person name="Macias A.M."/>
            <person name="Stajich J.E."/>
            <person name="Kasson M.T."/>
        </authorList>
    </citation>
    <scope>NUCLEOTIDE SEQUENCE</scope>
    <source>
        <strain evidence="2">ARSEF 14590</strain>
    </source>
</reference>
<feature type="compositionally biased region" description="Polar residues" evidence="1">
    <location>
        <begin position="104"/>
        <end position="122"/>
    </location>
</feature>
<feature type="non-terminal residue" evidence="2">
    <location>
        <position position="1"/>
    </location>
</feature>
<name>A0AAJ0FUR7_9HYPO</name>
<feature type="compositionally biased region" description="Low complexity" evidence="1">
    <location>
        <begin position="170"/>
        <end position="180"/>
    </location>
</feature>
<protein>
    <submittedName>
        <fullName evidence="2">Uncharacterized protein</fullName>
    </submittedName>
</protein>
<feature type="region of interest" description="Disordered" evidence="1">
    <location>
        <begin position="44"/>
        <end position="77"/>
    </location>
</feature>
<feature type="compositionally biased region" description="Low complexity" evidence="1">
    <location>
        <begin position="222"/>
        <end position="248"/>
    </location>
</feature>
<evidence type="ECO:0000313" key="2">
    <source>
        <dbReference type="EMBL" id="KAK2589800.1"/>
    </source>
</evidence>
<gene>
    <name evidence="2" type="ORF">QQS21_012516</name>
</gene>
<dbReference type="EMBL" id="JASWJB010000550">
    <property type="protein sequence ID" value="KAK2589800.1"/>
    <property type="molecule type" value="Genomic_DNA"/>
</dbReference>
<feature type="region of interest" description="Disordered" evidence="1">
    <location>
        <begin position="101"/>
        <end position="248"/>
    </location>
</feature>
<dbReference type="InterPro" id="IPR010816">
    <property type="entry name" value="Het-C"/>
</dbReference>
<comment type="caution">
    <text evidence="2">The sequence shown here is derived from an EMBL/GenBank/DDBJ whole genome shotgun (WGS) entry which is preliminary data.</text>
</comment>
<keyword evidence="3" id="KW-1185">Reference proteome</keyword>
<organism evidence="2 3">
    <name type="scientific">Conoideocrella luteorostrata</name>
    <dbReference type="NCBI Taxonomy" id="1105319"/>
    <lineage>
        <taxon>Eukaryota</taxon>
        <taxon>Fungi</taxon>
        <taxon>Dikarya</taxon>
        <taxon>Ascomycota</taxon>
        <taxon>Pezizomycotina</taxon>
        <taxon>Sordariomycetes</taxon>
        <taxon>Hypocreomycetidae</taxon>
        <taxon>Hypocreales</taxon>
        <taxon>Clavicipitaceae</taxon>
        <taxon>Conoideocrella</taxon>
    </lineage>
</organism>
<evidence type="ECO:0000313" key="3">
    <source>
        <dbReference type="Proteomes" id="UP001251528"/>
    </source>
</evidence>
<dbReference type="AlphaFoldDB" id="A0AAJ0FUR7"/>